<evidence type="ECO:0000313" key="5">
    <source>
        <dbReference type="EMBL" id="KAE9141950.1"/>
    </source>
</evidence>
<organism evidence="1 11">
    <name type="scientific">Phytophthora fragariae</name>
    <dbReference type="NCBI Taxonomy" id="53985"/>
    <lineage>
        <taxon>Eukaryota</taxon>
        <taxon>Sar</taxon>
        <taxon>Stramenopiles</taxon>
        <taxon>Oomycota</taxon>
        <taxon>Peronosporomycetes</taxon>
        <taxon>Peronosporales</taxon>
        <taxon>Peronosporaceae</taxon>
        <taxon>Phytophthora</taxon>
    </lineage>
</organism>
<dbReference type="Proteomes" id="UP000488956">
    <property type="component" value="Unassembled WGS sequence"/>
</dbReference>
<dbReference type="OrthoDB" id="127096at2759"/>
<evidence type="ECO:0000313" key="9">
    <source>
        <dbReference type="EMBL" id="KAE9306813.1"/>
    </source>
</evidence>
<dbReference type="Proteomes" id="UP000429523">
    <property type="component" value="Unassembled WGS sequence"/>
</dbReference>
<dbReference type="EMBL" id="QXFY01000565">
    <property type="protein sequence ID" value="KAE9340847.1"/>
    <property type="molecule type" value="Genomic_DNA"/>
</dbReference>
<evidence type="ECO:0000313" key="8">
    <source>
        <dbReference type="EMBL" id="KAE9231020.1"/>
    </source>
</evidence>
<comment type="caution">
    <text evidence="1">The sequence shown here is derived from an EMBL/GenBank/DDBJ whole genome shotgun (WGS) entry which is preliminary data.</text>
</comment>
<dbReference type="EMBL" id="QXGA01000745">
    <property type="protein sequence ID" value="KAE9141950.1"/>
    <property type="molecule type" value="Genomic_DNA"/>
</dbReference>
<evidence type="ECO:0000313" key="7">
    <source>
        <dbReference type="EMBL" id="KAE9226507.1"/>
    </source>
</evidence>
<protein>
    <submittedName>
        <fullName evidence="1">Uncharacterized protein</fullName>
    </submittedName>
</protein>
<dbReference type="Proteomes" id="UP000460718">
    <property type="component" value="Unassembled WGS sequence"/>
</dbReference>
<gene>
    <name evidence="9" type="ORF">PF001_g11932</name>
    <name evidence="8" type="ORF">PF002_g12827</name>
    <name evidence="7" type="ORF">PF004_g11624</name>
    <name evidence="6" type="ORF">PF005_g12581</name>
    <name evidence="5" type="ORF">PF006_g12912</name>
    <name evidence="3" type="ORF">PF007_g12671</name>
    <name evidence="10" type="ORF">PF008_g10925</name>
    <name evidence="1" type="ORF">PF009_g13703</name>
    <name evidence="4" type="ORF">PF010_g11525</name>
    <name evidence="2" type="ORF">PF011_g11453</name>
</gene>
<dbReference type="EMBL" id="QXFZ01000675">
    <property type="protein sequence ID" value="KAE9108412.1"/>
    <property type="molecule type" value="Genomic_DNA"/>
</dbReference>
<evidence type="ECO:0000313" key="20">
    <source>
        <dbReference type="Proteomes" id="UP000488956"/>
    </source>
</evidence>
<dbReference type="EMBL" id="QXGE01000649">
    <property type="protein sequence ID" value="KAE9306813.1"/>
    <property type="molecule type" value="Genomic_DNA"/>
</dbReference>
<reference evidence="11 12" key="1">
    <citation type="submission" date="2018-08" db="EMBL/GenBank/DDBJ databases">
        <title>Genomic investigation of the strawberry pathogen Phytophthora fragariae indicates pathogenicity is determined by transcriptional variation in three key races.</title>
        <authorList>
            <person name="Adams T.M."/>
            <person name="Armitage A.D."/>
            <person name="Sobczyk M.K."/>
            <person name="Bates H.J."/>
            <person name="Dunwell J.M."/>
            <person name="Nellist C.F."/>
            <person name="Harrison R.J."/>
        </authorList>
    </citation>
    <scope>NUCLEOTIDE SEQUENCE [LARGE SCALE GENOMIC DNA]</scope>
    <source>
        <strain evidence="9 13">A4</strain>
        <strain evidence="8 14">BC-1</strain>
        <strain evidence="7 18">BC-23</strain>
        <strain evidence="6 12">NOV-27</strain>
        <strain evidence="5 15">NOV-5</strain>
        <strain evidence="3 16">NOV-71</strain>
        <strain evidence="10 19">NOV-77</strain>
        <strain evidence="1 11">NOV-9</strain>
        <strain evidence="4 20">ONT-3</strain>
        <strain evidence="2 17">SCRP245</strain>
    </source>
</reference>
<evidence type="ECO:0000313" key="12">
    <source>
        <dbReference type="Proteomes" id="UP000433483"/>
    </source>
</evidence>
<evidence type="ECO:0000313" key="2">
    <source>
        <dbReference type="EMBL" id="KAE9006714.1"/>
    </source>
</evidence>
<name>A0A6A3EVP1_9STRA</name>
<dbReference type="Proteomes" id="UP000440367">
    <property type="component" value="Unassembled WGS sequence"/>
</dbReference>
<evidence type="ECO:0000313" key="16">
    <source>
        <dbReference type="Proteomes" id="UP000441208"/>
    </source>
</evidence>
<evidence type="ECO:0000313" key="10">
    <source>
        <dbReference type="EMBL" id="KAE9340847.1"/>
    </source>
</evidence>
<evidence type="ECO:0000313" key="11">
    <source>
        <dbReference type="Proteomes" id="UP000429523"/>
    </source>
</evidence>
<dbReference type="EMBL" id="QXFX01000613">
    <property type="protein sequence ID" value="KAE9109509.1"/>
    <property type="molecule type" value="Genomic_DNA"/>
</dbReference>
<evidence type="ECO:0000313" key="1">
    <source>
        <dbReference type="EMBL" id="KAE8936376.1"/>
    </source>
</evidence>
<evidence type="ECO:0000313" key="14">
    <source>
        <dbReference type="Proteomes" id="UP000440367"/>
    </source>
</evidence>
<dbReference type="Proteomes" id="UP000433483">
    <property type="component" value="Unassembled WGS sequence"/>
</dbReference>
<dbReference type="AlphaFoldDB" id="A0A6A3EVP1"/>
<dbReference type="Proteomes" id="UP000486351">
    <property type="component" value="Unassembled WGS sequence"/>
</dbReference>
<evidence type="ECO:0000313" key="17">
    <source>
        <dbReference type="Proteomes" id="UP000460718"/>
    </source>
</evidence>
<proteinExistence type="predicted"/>
<evidence type="ECO:0000313" key="19">
    <source>
        <dbReference type="Proteomes" id="UP000486351"/>
    </source>
</evidence>
<dbReference type="Proteomes" id="UP000476176">
    <property type="component" value="Unassembled WGS sequence"/>
</dbReference>
<evidence type="ECO:0000313" key="13">
    <source>
        <dbReference type="Proteomes" id="UP000437068"/>
    </source>
</evidence>
<dbReference type="EMBL" id="QXFW01000636">
    <property type="protein sequence ID" value="KAE9006714.1"/>
    <property type="molecule type" value="Genomic_DNA"/>
</dbReference>
<dbReference type="Proteomes" id="UP000440732">
    <property type="component" value="Unassembled WGS sequence"/>
</dbReference>
<dbReference type="EMBL" id="QXGC01000642">
    <property type="protein sequence ID" value="KAE9226507.1"/>
    <property type="molecule type" value="Genomic_DNA"/>
</dbReference>
<dbReference type="EMBL" id="QXGF01000724">
    <property type="protein sequence ID" value="KAE8936376.1"/>
    <property type="molecule type" value="Genomic_DNA"/>
</dbReference>
<evidence type="ECO:0000313" key="3">
    <source>
        <dbReference type="EMBL" id="KAE9108412.1"/>
    </source>
</evidence>
<dbReference type="Proteomes" id="UP000437068">
    <property type="component" value="Unassembled WGS sequence"/>
</dbReference>
<dbReference type="Proteomes" id="UP000441208">
    <property type="component" value="Unassembled WGS sequence"/>
</dbReference>
<evidence type="ECO:0000313" key="15">
    <source>
        <dbReference type="Proteomes" id="UP000440732"/>
    </source>
</evidence>
<dbReference type="EMBL" id="QXGB01000670">
    <property type="protein sequence ID" value="KAE9207514.1"/>
    <property type="molecule type" value="Genomic_DNA"/>
</dbReference>
<sequence length="53" mass="5947">MGGIIVAGARVLFTFTGFKRQQIMLRRLQSVSETDELAIPVGLHREYIVIPAF</sequence>
<evidence type="ECO:0000313" key="4">
    <source>
        <dbReference type="EMBL" id="KAE9109509.1"/>
    </source>
</evidence>
<evidence type="ECO:0000313" key="6">
    <source>
        <dbReference type="EMBL" id="KAE9207514.1"/>
    </source>
</evidence>
<evidence type="ECO:0000313" key="18">
    <source>
        <dbReference type="Proteomes" id="UP000476176"/>
    </source>
</evidence>
<accession>A0A6A3EVP1</accession>
<dbReference type="EMBL" id="QXGD01000632">
    <property type="protein sequence ID" value="KAE9231020.1"/>
    <property type="molecule type" value="Genomic_DNA"/>
</dbReference>
<keyword evidence="12" id="KW-1185">Reference proteome</keyword>